<evidence type="ECO:0000313" key="6">
    <source>
        <dbReference type="EMBL" id="MPM11069.1"/>
    </source>
</evidence>
<proteinExistence type="inferred from homology"/>
<dbReference type="InterPro" id="IPR038765">
    <property type="entry name" value="Papain-like_cys_pep_sf"/>
</dbReference>
<accession>A0A644X4V4</accession>
<dbReference type="PANTHER" id="PTHR47053">
    <property type="entry name" value="MUREIN DD-ENDOPEPTIDASE MEPH-RELATED"/>
    <property type="match status" value="1"/>
</dbReference>
<dbReference type="PROSITE" id="PS51935">
    <property type="entry name" value="NLPC_P60"/>
    <property type="match status" value="1"/>
</dbReference>
<dbReference type="Pfam" id="PF18348">
    <property type="entry name" value="SH3_16"/>
    <property type="match status" value="1"/>
</dbReference>
<protein>
    <submittedName>
        <fullName evidence="6">Dipeptidyl-peptidase 6</fullName>
        <ecNumber evidence="6">3.4.22.-</ecNumber>
    </submittedName>
</protein>
<dbReference type="PANTHER" id="PTHR47053:SF1">
    <property type="entry name" value="MUREIN DD-ENDOPEPTIDASE MEPH-RELATED"/>
    <property type="match status" value="1"/>
</dbReference>
<keyword evidence="4" id="KW-0788">Thiol protease</keyword>
<evidence type="ECO:0000259" key="5">
    <source>
        <dbReference type="PROSITE" id="PS51935"/>
    </source>
</evidence>
<dbReference type="EMBL" id="VSSQ01001779">
    <property type="protein sequence ID" value="MPM11069.1"/>
    <property type="molecule type" value="Genomic_DNA"/>
</dbReference>
<dbReference type="SUPFAM" id="SSF54001">
    <property type="entry name" value="Cysteine proteinases"/>
    <property type="match status" value="1"/>
</dbReference>
<dbReference type="Gene3D" id="3.90.1720.10">
    <property type="entry name" value="endopeptidase domain like (from Nostoc punctiforme)"/>
    <property type="match status" value="1"/>
</dbReference>
<dbReference type="AlphaFoldDB" id="A0A644X4V4"/>
<gene>
    <name evidence="6" type="ORF">SDC9_57407</name>
</gene>
<sequence>MYGLITHPLVPLRAGNSERSEMISQLLFGEYVKILEKHEKWLYVENITDGYTGWADIKMINPVTDSVFQKSRQQKTNRLLHPYNIIYNTKTNQSKLLPGGSVIHDLNGDEFSVDGEIWSLIEPDSFVCGKFVDVHRILETAKQYLNAPYLWGGKSVLGIDCSGLVQVVYSIGGYMLPRDASQQVVQGELVDFLSESMPGDLAFFGSEEGDITHVGILIDNASIIHASGWVKIENIDSQGIISSKTGEYTHQLRVIKRIIL</sequence>
<dbReference type="InterPro" id="IPR051202">
    <property type="entry name" value="Peptidase_C40"/>
</dbReference>
<feature type="domain" description="NlpC/P60" evidence="5">
    <location>
        <begin position="131"/>
        <end position="259"/>
    </location>
</feature>
<dbReference type="InterPro" id="IPR041382">
    <property type="entry name" value="SH3_16"/>
</dbReference>
<comment type="caution">
    <text evidence="6">The sequence shown here is derived from an EMBL/GenBank/DDBJ whole genome shotgun (WGS) entry which is preliminary data.</text>
</comment>
<dbReference type="Pfam" id="PF00877">
    <property type="entry name" value="NLPC_P60"/>
    <property type="match status" value="1"/>
</dbReference>
<reference evidence="6" key="1">
    <citation type="submission" date="2019-08" db="EMBL/GenBank/DDBJ databases">
        <authorList>
            <person name="Kucharzyk K."/>
            <person name="Murdoch R.W."/>
            <person name="Higgins S."/>
            <person name="Loffler F."/>
        </authorList>
    </citation>
    <scope>NUCLEOTIDE SEQUENCE</scope>
</reference>
<dbReference type="Gene3D" id="2.30.30.40">
    <property type="entry name" value="SH3 Domains"/>
    <property type="match status" value="1"/>
</dbReference>
<evidence type="ECO:0000256" key="4">
    <source>
        <dbReference type="ARBA" id="ARBA00022807"/>
    </source>
</evidence>
<name>A0A644X4V4_9ZZZZ</name>
<dbReference type="EC" id="3.4.22.-" evidence="6"/>
<evidence type="ECO:0000256" key="2">
    <source>
        <dbReference type="ARBA" id="ARBA00022670"/>
    </source>
</evidence>
<evidence type="ECO:0000256" key="1">
    <source>
        <dbReference type="ARBA" id="ARBA00007074"/>
    </source>
</evidence>
<dbReference type="InterPro" id="IPR000064">
    <property type="entry name" value="NLP_P60_dom"/>
</dbReference>
<comment type="similarity">
    <text evidence="1">Belongs to the peptidase C40 family.</text>
</comment>
<keyword evidence="3 6" id="KW-0378">Hydrolase</keyword>
<organism evidence="6">
    <name type="scientific">bioreactor metagenome</name>
    <dbReference type="NCBI Taxonomy" id="1076179"/>
    <lineage>
        <taxon>unclassified sequences</taxon>
        <taxon>metagenomes</taxon>
        <taxon>ecological metagenomes</taxon>
    </lineage>
</organism>
<evidence type="ECO:0000256" key="3">
    <source>
        <dbReference type="ARBA" id="ARBA00022801"/>
    </source>
</evidence>
<keyword evidence="2" id="KW-0645">Protease</keyword>
<dbReference type="GO" id="GO:0006508">
    <property type="term" value="P:proteolysis"/>
    <property type="evidence" value="ECO:0007669"/>
    <property type="project" value="UniProtKB-KW"/>
</dbReference>
<dbReference type="GO" id="GO:0008234">
    <property type="term" value="F:cysteine-type peptidase activity"/>
    <property type="evidence" value="ECO:0007669"/>
    <property type="project" value="UniProtKB-KW"/>
</dbReference>